<gene>
    <name evidence="2" type="ORF">FHX42_001274</name>
</gene>
<dbReference type="InterPro" id="IPR044855">
    <property type="entry name" value="CoA-Trfase_III_dom3_sf"/>
</dbReference>
<dbReference type="RefSeq" id="WP_182543143.1">
    <property type="nucleotide sequence ID" value="NZ_JACGWZ010000001.1"/>
</dbReference>
<dbReference type="SUPFAM" id="SSF89796">
    <property type="entry name" value="CoA-transferase family III (CaiB/BaiF)"/>
    <property type="match status" value="1"/>
</dbReference>
<dbReference type="Proteomes" id="UP000569329">
    <property type="component" value="Unassembled WGS sequence"/>
</dbReference>
<evidence type="ECO:0000256" key="1">
    <source>
        <dbReference type="ARBA" id="ARBA00022679"/>
    </source>
</evidence>
<dbReference type="Gene3D" id="3.40.50.10540">
    <property type="entry name" value="Crotonobetainyl-coa:carnitine coa-transferase, domain 1"/>
    <property type="match status" value="1"/>
</dbReference>
<dbReference type="PANTHER" id="PTHR48207:SF3">
    <property type="entry name" value="SUCCINATE--HYDROXYMETHYLGLUTARATE COA-TRANSFERASE"/>
    <property type="match status" value="1"/>
</dbReference>
<evidence type="ECO:0000313" key="3">
    <source>
        <dbReference type="Proteomes" id="UP000569329"/>
    </source>
</evidence>
<dbReference type="InterPro" id="IPR023606">
    <property type="entry name" value="CoA-Trfase_III_dom_1_sf"/>
</dbReference>
<protein>
    <submittedName>
        <fullName evidence="2">Crotonobetainyl-CoA:carnitine CoA-transferase CaiB-like acyl-CoA transferase</fullName>
    </submittedName>
</protein>
<keyword evidence="3" id="KW-1185">Reference proteome</keyword>
<dbReference type="EMBL" id="JACGWZ010000001">
    <property type="protein sequence ID" value="MBA8823945.1"/>
    <property type="molecule type" value="Genomic_DNA"/>
</dbReference>
<dbReference type="InterPro" id="IPR050483">
    <property type="entry name" value="CoA-transferase_III_domain"/>
</dbReference>
<comment type="caution">
    <text evidence="2">The sequence shown here is derived from an EMBL/GenBank/DDBJ whole genome shotgun (WGS) entry which is preliminary data.</text>
</comment>
<evidence type="ECO:0000313" key="2">
    <source>
        <dbReference type="EMBL" id="MBA8823945.1"/>
    </source>
</evidence>
<dbReference type="AlphaFoldDB" id="A0A839DX62"/>
<dbReference type="Pfam" id="PF02515">
    <property type="entry name" value="CoA_transf_3"/>
    <property type="match status" value="1"/>
</dbReference>
<organism evidence="2 3">
    <name type="scientific">Halosaccharopolyspora lacisalsi</name>
    <dbReference type="NCBI Taxonomy" id="1000566"/>
    <lineage>
        <taxon>Bacteria</taxon>
        <taxon>Bacillati</taxon>
        <taxon>Actinomycetota</taxon>
        <taxon>Actinomycetes</taxon>
        <taxon>Pseudonocardiales</taxon>
        <taxon>Pseudonocardiaceae</taxon>
        <taxon>Halosaccharopolyspora</taxon>
    </lineage>
</organism>
<reference evidence="2 3" key="1">
    <citation type="submission" date="2020-07" db="EMBL/GenBank/DDBJ databases">
        <title>Sequencing the genomes of 1000 actinobacteria strains.</title>
        <authorList>
            <person name="Klenk H.-P."/>
        </authorList>
    </citation>
    <scope>NUCLEOTIDE SEQUENCE [LARGE SCALE GENOMIC DNA]</scope>
    <source>
        <strain evidence="2 3">DSM 45975</strain>
    </source>
</reference>
<dbReference type="PANTHER" id="PTHR48207">
    <property type="entry name" value="SUCCINATE--HYDROXYMETHYLGLUTARATE COA-TRANSFERASE"/>
    <property type="match status" value="1"/>
</dbReference>
<accession>A0A839DX62</accession>
<dbReference type="InterPro" id="IPR003673">
    <property type="entry name" value="CoA-Trfase_fam_III"/>
</dbReference>
<proteinExistence type="predicted"/>
<name>A0A839DX62_9PSEU</name>
<sequence>MSCAESANASPLQGFRVVDLSKILAGPYVTMSLSDMGADVIKVEHPDGGDPTRQWGPPFQGPDSTYYLAANRNKRSLTLDLTSPAGQKAAHRLIADADVVVENFRPGSTLQEKFHYSELSKTYPHLVVLHISAFGETGPLQDEPGYDMVAQAAAGLMSLTGEPDGPPVKSGYAMGDLSAALFGTVGVLSALVERAKTGLGQYLTTSLYESQLALHINWATSYFATGEVPQRLGSGHPNLVPYQAYPASDGHFVIAVGNDALWQRLCSVIERPDLADDARLSTNEGRVEHRAELNTELGTTLRTGTVQHWCTTLKASGVPVSPIRGLDEIYDSAHTEAIGIVDKVDHPTVGPIHQVGFPVNYRGQRPTMRTAPPTLGQHNEEVLRELGYDDDSIQQLTSPRH</sequence>
<dbReference type="Gene3D" id="3.30.1540.10">
    <property type="entry name" value="formyl-coa transferase, domain 3"/>
    <property type="match status" value="1"/>
</dbReference>
<dbReference type="GO" id="GO:0008410">
    <property type="term" value="F:CoA-transferase activity"/>
    <property type="evidence" value="ECO:0007669"/>
    <property type="project" value="TreeGrafter"/>
</dbReference>
<keyword evidence="1 2" id="KW-0808">Transferase</keyword>